<dbReference type="Proteomes" id="UP000091956">
    <property type="component" value="Unassembled WGS sequence"/>
</dbReference>
<sequence length="61" mass="6739">MDPQTIELVESMIGIFDAISSDLSSVQTIVSADKLETDGHYLLQLDEKLIITKWQALAAEC</sequence>
<evidence type="ECO:0000313" key="2">
    <source>
        <dbReference type="Proteomes" id="UP000091956"/>
    </source>
</evidence>
<dbReference type="GeneID" id="28843576"/>
<dbReference type="AlphaFoldDB" id="A0A1B8G7K4"/>
<dbReference type="RefSeq" id="XP_018125551.1">
    <property type="nucleotide sequence ID" value="XM_018279595.1"/>
</dbReference>
<dbReference type="EMBL" id="KV460279">
    <property type="protein sequence ID" value="OBT91818.1"/>
    <property type="molecule type" value="Genomic_DNA"/>
</dbReference>
<gene>
    <name evidence="1" type="ORF">VE01_10190</name>
</gene>
<evidence type="ECO:0000313" key="1">
    <source>
        <dbReference type="EMBL" id="OBT91818.1"/>
    </source>
</evidence>
<proteinExistence type="predicted"/>
<reference evidence="1 2" key="1">
    <citation type="submission" date="2016-03" db="EMBL/GenBank/DDBJ databases">
        <title>Comparative genomics of Pseudogymnoascus destructans, the fungus causing white-nose syndrome of bats.</title>
        <authorList>
            <person name="Palmer J.M."/>
            <person name="Drees K.P."/>
            <person name="Foster J.T."/>
            <person name="Lindner D.L."/>
        </authorList>
    </citation>
    <scope>NUCLEOTIDE SEQUENCE [LARGE SCALE GENOMIC DNA]</scope>
    <source>
        <strain evidence="1 2">UAMH 10579</strain>
    </source>
</reference>
<accession>A0A1B8G7K4</accession>
<name>A0A1B8G7K4_9PEZI</name>
<keyword evidence="2" id="KW-1185">Reference proteome</keyword>
<organism evidence="1 2">
    <name type="scientific">Pseudogymnoascus verrucosus</name>
    <dbReference type="NCBI Taxonomy" id="342668"/>
    <lineage>
        <taxon>Eukaryota</taxon>
        <taxon>Fungi</taxon>
        <taxon>Dikarya</taxon>
        <taxon>Ascomycota</taxon>
        <taxon>Pezizomycotina</taxon>
        <taxon>Leotiomycetes</taxon>
        <taxon>Thelebolales</taxon>
        <taxon>Thelebolaceae</taxon>
        <taxon>Pseudogymnoascus</taxon>
    </lineage>
</organism>
<protein>
    <submittedName>
        <fullName evidence="1">Uncharacterized protein</fullName>
    </submittedName>
</protein>
<reference evidence="2" key="2">
    <citation type="journal article" date="2018" name="Nat. Commun.">
        <title>Extreme sensitivity to ultraviolet light in the fungal pathogen causing white-nose syndrome of bats.</title>
        <authorList>
            <person name="Palmer J.M."/>
            <person name="Drees K.P."/>
            <person name="Foster J.T."/>
            <person name="Lindner D.L."/>
        </authorList>
    </citation>
    <scope>NUCLEOTIDE SEQUENCE [LARGE SCALE GENOMIC DNA]</scope>
    <source>
        <strain evidence="2">UAMH 10579</strain>
    </source>
</reference>